<keyword evidence="2" id="KW-1185">Reference proteome</keyword>
<gene>
    <name evidence="1" type="ORF">P7K49_003575</name>
</gene>
<accession>A0ABQ9W4V6</accession>
<proteinExistence type="predicted"/>
<protein>
    <submittedName>
        <fullName evidence="1">Uncharacterized protein</fullName>
    </submittedName>
</protein>
<organism evidence="1 2">
    <name type="scientific">Saguinus oedipus</name>
    <name type="common">Cotton-top tamarin</name>
    <name type="synonym">Oedipomidas oedipus</name>
    <dbReference type="NCBI Taxonomy" id="9490"/>
    <lineage>
        <taxon>Eukaryota</taxon>
        <taxon>Metazoa</taxon>
        <taxon>Chordata</taxon>
        <taxon>Craniata</taxon>
        <taxon>Vertebrata</taxon>
        <taxon>Euteleostomi</taxon>
        <taxon>Mammalia</taxon>
        <taxon>Eutheria</taxon>
        <taxon>Euarchontoglires</taxon>
        <taxon>Primates</taxon>
        <taxon>Haplorrhini</taxon>
        <taxon>Platyrrhini</taxon>
        <taxon>Cebidae</taxon>
        <taxon>Callitrichinae</taxon>
        <taxon>Saguinus</taxon>
    </lineage>
</organism>
<dbReference type="Proteomes" id="UP001266305">
    <property type="component" value="Unassembled WGS sequence"/>
</dbReference>
<feature type="non-terminal residue" evidence="1">
    <location>
        <position position="1"/>
    </location>
</feature>
<evidence type="ECO:0000313" key="1">
    <source>
        <dbReference type="EMBL" id="KAK2116689.1"/>
    </source>
</evidence>
<evidence type="ECO:0000313" key="2">
    <source>
        <dbReference type="Proteomes" id="UP001266305"/>
    </source>
</evidence>
<dbReference type="EMBL" id="JASSZA010000002">
    <property type="protein sequence ID" value="KAK2116689.1"/>
    <property type="molecule type" value="Genomic_DNA"/>
</dbReference>
<comment type="caution">
    <text evidence="1">The sequence shown here is derived from an EMBL/GenBank/DDBJ whole genome shotgun (WGS) entry which is preliminary data.</text>
</comment>
<name>A0ABQ9W4V6_SAGOE</name>
<sequence length="56" mass="6314">LALWVLAGRQATGHRRRCHQPEPHQTHRALSFSQQPLGTSARLLACPHAPHRLPLH</sequence>
<reference evidence="1 2" key="1">
    <citation type="submission" date="2023-05" db="EMBL/GenBank/DDBJ databases">
        <title>B98-5 Cell Line De Novo Hybrid Assembly: An Optical Mapping Approach.</title>
        <authorList>
            <person name="Kananen K."/>
            <person name="Auerbach J.A."/>
            <person name="Kautto E."/>
            <person name="Blachly J.S."/>
        </authorList>
    </citation>
    <scope>NUCLEOTIDE SEQUENCE [LARGE SCALE GENOMIC DNA]</scope>
    <source>
        <strain evidence="1">B95-8</strain>
        <tissue evidence="1">Cell line</tissue>
    </source>
</reference>